<dbReference type="Proteomes" id="UP001556367">
    <property type="component" value="Unassembled WGS sequence"/>
</dbReference>
<accession>A0ABR3K0B8</accession>
<gene>
    <name evidence="1" type="ORF">HGRIS_006481</name>
</gene>
<protein>
    <submittedName>
        <fullName evidence="1">Uncharacterized protein</fullName>
    </submittedName>
</protein>
<dbReference type="EMBL" id="JASNQZ010000001">
    <property type="protein sequence ID" value="KAL0961542.1"/>
    <property type="molecule type" value="Genomic_DNA"/>
</dbReference>
<sequence length="288" mass="31467">MGVLDVFFSHLDADKVPPTPNAANRSTPAADRAFMSLLGLSKAANFLRDPSPYSDRILEGWPGLFKWGAFFYAVHIQHAIGGGRIRRSTQDLVAASWFSVTRVDRVAAVMASTKGCIEIATKLWAIEDTGEFPTMFDIPSASAMLDSLLRETTDLGDALDRVVASSGGKVENVTKLSLSRLRAAYSGPRLHEPCTAIYLDLIGHLSRRNNHPLRFAFLSHNLPAISGTANAEARNEALVQRARDHPGKFAMIHSKIANGQSFQLVLTLISGDFWSDAEQKMNAEWGEG</sequence>
<evidence type="ECO:0000313" key="2">
    <source>
        <dbReference type="Proteomes" id="UP001556367"/>
    </source>
</evidence>
<name>A0ABR3K0B8_9AGAR</name>
<evidence type="ECO:0000313" key="1">
    <source>
        <dbReference type="EMBL" id="KAL0961542.1"/>
    </source>
</evidence>
<proteinExistence type="predicted"/>
<keyword evidence="2" id="KW-1185">Reference proteome</keyword>
<comment type="caution">
    <text evidence="1">The sequence shown here is derived from an EMBL/GenBank/DDBJ whole genome shotgun (WGS) entry which is preliminary data.</text>
</comment>
<reference evidence="2" key="1">
    <citation type="submission" date="2024-06" db="EMBL/GenBank/DDBJ databases">
        <title>Multi-omics analyses provide insights into the biosynthesis of the anticancer antibiotic pleurotin in Hohenbuehelia grisea.</title>
        <authorList>
            <person name="Weaver J.A."/>
            <person name="Alberti F."/>
        </authorList>
    </citation>
    <scope>NUCLEOTIDE SEQUENCE [LARGE SCALE GENOMIC DNA]</scope>
    <source>
        <strain evidence="2">T-177</strain>
    </source>
</reference>
<organism evidence="1 2">
    <name type="scientific">Hohenbuehelia grisea</name>
    <dbReference type="NCBI Taxonomy" id="104357"/>
    <lineage>
        <taxon>Eukaryota</taxon>
        <taxon>Fungi</taxon>
        <taxon>Dikarya</taxon>
        <taxon>Basidiomycota</taxon>
        <taxon>Agaricomycotina</taxon>
        <taxon>Agaricomycetes</taxon>
        <taxon>Agaricomycetidae</taxon>
        <taxon>Agaricales</taxon>
        <taxon>Pleurotineae</taxon>
        <taxon>Pleurotaceae</taxon>
        <taxon>Hohenbuehelia</taxon>
    </lineage>
</organism>